<dbReference type="AlphaFoldDB" id="A0AAN9TZY1"/>
<evidence type="ECO:0000256" key="1">
    <source>
        <dbReference type="SAM" id="MobiDB-lite"/>
    </source>
</evidence>
<evidence type="ECO:0000313" key="3">
    <source>
        <dbReference type="Proteomes" id="UP001320245"/>
    </source>
</evidence>
<accession>A0AAN9TZY1</accession>
<evidence type="ECO:0000313" key="2">
    <source>
        <dbReference type="EMBL" id="KAK7733972.1"/>
    </source>
</evidence>
<dbReference type="EMBL" id="JAJSPL020000044">
    <property type="protein sequence ID" value="KAK7733972.1"/>
    <property type="molecule type" value="Genomic_DNA"/>
</dbReference>
<dbReference type="Proteomes" id="UP001320245">
    <property type="component" value="Unassembled WGS sequence"/>
</dbReference>
<comment type="caution">
    <text evidence="2">The sequence shown here is derived from an EMBL/GenBank/DDBJ whole genome shotgun (WGS) entry which is preliminary data.</text>
</comment>
<reference evidence="2 3" key="1">
    <citation type="journal article" date="2023" name="PLoS ONE">
        <title>Cytospora paraplurivora sp. nov. isolated from orchards with fruit tree decline syndrome in Ontario, Canada.</title>
        <authorList>
            <person name="Ilyukhin E."/>
            <person name="Nguyen H.D.T."/>
            <person name="Castle A.J."/>
            <person name="Ellouze W."/>
        </authorList>
    </citation>
    <scope>NUCLEOTIDE SEQUENCE [LARGE SCALE GENOMIC DNA]</scope>
    <source>
        <strain evidence="2 3">FDS-564</strain>
    </source>
</reference>
<protein>
    <submittedName>
        <fullName evidence="2">Uncharacterized protein</fullName>
    </submittedName>
</protein>
<keyword evidence="3" id="KW-1185">Reference proteome</keyword>
<gene>
    <name evidence="2" type="ORF">SLS53_007966</name>
</gene>
<name>A0AAN9TZY1_9PEZI</name>
<feature type="region of interest" description="Disordered" evidence="1">
    <location>
        <begin position="103"/>
        <end position="170"/>
    </location>
</feature>
<proteinExistence type="predicted"/>
<feature type="compositionally biased region" description="Acidic residues" evidence="1">
    <location>
        <begin position="149"/>
        <end position="160"/>
    </location>
</feature>
<organism evidence="2 3">
    <name type="scientific">Cytospora paraplurivora</name>
    <dbReference type="NCBI Taxonomy" id="2898453"/>
    <lineage>
        <taxon>Eukaryota</taxon>
        <taxon>Fungi</taxon>
        <taxon>Dikarya</taxon>
        <taxon>Ascomycota</taxon>
        <taxon>Pezizomycotina</taxon>
        <taxon>Sordariomycetes</taxon>
        <taxon>Sordariomycetidae</taxon>
        <taxon>Diaporthales</taxon>
        <taxon>Cytosporaceae</taxon>
        <taxon>Cytospora</taxon>
    </lineage>
</organism>
<sequence length="184" mass="20051">MPACRISKELLLEIVEQCDQKTIVSLMQIFERLTDALSRDKRAAKRARHSIAVSEDNIAVSEDNIAVSEDNIAVSEDNIAMSRDDAAVPDSGDAVCLLKVMSADEDDNPPDATPDATLIVKAGNQQQDADDKAQHRGGSLNSPKSQADETSETDSNDIDDAIPAAKRGLLDFTKEIPRSRSWWT</sequence>